<dbReference type="InterPro" id="IPR002611">
    <property type="entry name" value="IstB_ATP-bd"/>
</dbReference>
<dbReference type="SUPFAM" id="SSF52540">
    <property type="entry name" value="P-loop containing nucleoside triphosphate hydrolases"/>
    <property type="match status" value="1"/>
</dbReference>
<gene>
    <name evidence="2" type="ORF">ACFO6W_23570</name>
</gene>
<evidence type="ECO:0000313" key="3">
    <source>
        <dbReference type="Proteomes" id="UP001596023"/>
    </source>
</evidence>
<dbReference type="RefSeq" id="WP_380001122.1">
    <property type="nucleotide sequence ID" value="NZ_JBHSGN010000151.1"/>
</dbReference>
<dbReference type="PANTHER" id="PTHR30050:SF4">
    <property type="entry name" value="ATP-BINDING PROTEIN RV3427C IN INSERTION SEQUENCE-RELATED"/>
    <property type="match status" value="1"/>
</dbReference>
<dbReference type="Pfam" id="PF01695">
    <property type="entry name" value="IstB_IS21"/>
    <property type="match status" value="1"/>
</dbReference>
<dbReference type="InterPro" id="IPR027417">
    <property type="entry name" value="P-loop_NTPase"/>
</dbReference>
<keyword evidence="2" id="KW-0067">ATP-binding</keyword>
<accession>A0ABV9L2H9</accession>
<sequence length="240" mass="27390">MEKIKTDLESLKLPGMTSCLKALEETRRVHELSFTDGLKLLLQAEQDYREEKRYARLLKNATFRYRASIEELSFDRARGLEQSAVMNLASGNFIRNGDSVLITGQTGCGKSFLASSLGTQACRLGFSVAYHNTQKLMVKIKYARLDGSVIRFFEKLAKTELLILDDFGLAAMDNQQQLDLLEIIEDRHTVKANSSGNRVLQSRTRVLTFEEKTYGNERLCARSGVERSRRLCLDRKFLYK</sequence>
<proteinExistence type="predicted"/>
<dbReference type="EMBL" id="JBHSGN010000151">
    <property type="protein sequence ID" value="MFC4676665.1"/>
    <property type="molecule type" value="Genomic_DNA"/>
</dbReference>
<feature type="domain" description="AAA+ ATPase" evidence="1">
    <location>
        <begin position="96"/>
        <end position="218"/>
    </location>
</feature>
<reference evidence="3" key="1">
    <citation type="journal article" date="2019" name="Int. J. Syst. Evol. Microbiol.">
        <title>The Global Catalogue of Microorganisms (GCM) 10K type strain sequencing project: providing services to taxonomists for standard genome sequencing and annotation.</title>
        <authorList>
            <consortium name="The Broad Institute Genomics Platform"/>
            <consortium name="The Broad Institute Genome Sequencing Center for Infectious Disease"/>
            <person name="Wu L."/>
            <person name="Ma J."/>
        </authorList>
    </citation>
    <scope>NUCLEOTIDE SEQUENCE [LARGE SCALE GENOMIC DNA]</scope>
    <source>
        <strain evidence="3">CCUG 66188</strain>
    </source>
</reference>
<comment type="caution">
    <text evidence="2">The sequence shown here is derived from an EMBL/GenBank/DDBJ whole genome shotgun (WGS) entry which is preliminary data.</text>
</comment>
<dbReference type="Proteomes" id="UP001596023">
    <property type="component" value="Unassembled WGS sequence"/>
</dbReference>
<protein>
    <submittedName>
        <fullName evidence="2">ATP-binding protein</fullName>
    </submittedName>
</protein>
<dbReference type="Gene3D" id="3.40.50.300">
    <property type="entry name" value="P-loop containing nucleotide triphosphate hydrolases"/>
    <property type="match status" value="1"/>
</dbReference>
<keyword evidence="3" id="KW-1185">Reference proteome</keyword>
<name>A0ABV9L2H9_9BACT</name>
<evidence type="ECO:0000313" key="2">
    <source>
        <dbReference type="EMBL" id="MFC4676665.1"/>
    </source>
</evidence>
<dbReference type="PANTHER" id="PTHR30050">
    <property type="entry name" value="CHROMOSOMAL REPLICATION INITIATOR PROTEIN DNAA"/>
    <property type="match status" value="1"/>
</dbReference>
<dbReference type="CDD" id="cd00009">
    <property type="entry name" value="AAA"/>
    <property type="match status" value="1"/>
</dbReference>
<dbReference type="GO" id="GO:0005524">
    <property type="term" value="F:ATP binding"/>
    <property type="evidence" value="ECO:0007669"/>
    <property type="project" value="UniProtKB-KW"/>
</dbReference>
<keyword evidence="2" id="KW-0547">Nucleotide-binding</keyword>
<evidence type="ECO:0000259" key="1">
    <source>
        <dbReference type="SMART" id="SM00382"/>
    </source>
</evidence>
<organism evidence="2 3">
    <name type="scientific">Dysgonomonas termitidis</name>
    <dbReference type="NCBI Taxonomy" id="1516126"/>
    <lineage>
        <taxon>Bacteria</taxon>
        <taxon>Pseudomonadati</taxon>
        <taxon>Bacteroidota</taxon>
        <taxon>Bacteroidia</taxon>
        <taxon>Bacteroidales</taxon>
        <taxon>Dysgonomonadaceae</taxon>
        <taxon>Dysgonomonas</taxon>
    </lineage>
</organism>
<dbReference type="InterPro" id="IPR003593">
    <property type="entry name" value="AAA+_ATPase"/>
</dbReference>
<dbReference type="SMART" id="SM00382">
    <property type="entry name" value="AAA"/>
    <property type="match status" value="1"/>
</dbReference>